<dbReference type="Proteomes" id="UP000443843">
    <property type="component" value="Unassembled WGS sequence"/>
</dbReference>
<dbReference type="PANTHER" id="PTHR36505:SF1">
    <property type="entry name" value="BLR1072 PROTEIN"/>
    <property type="match status" value="1"/>
</dbReference>
<keyword evidence="2" id="KW-0732">Signal</keyword>
<comment type="caution">
    <text evidence="3">The sequence shown here is derived from an EMBL/GenBank/DDBJ whole genome shotgun (WGS) entry which is preliminary data.</text>
</comment>
<feature type="region of interest" description="Disordered" evidence="1">
    <location>
        <begin position="31"/>
        <end position="57"/>
    </location>
</feature>
<dbReference type="Gene3D" id="2.30.30.240">
    <property type="entry name" value="PRC-barrel domain"/>
    <property type="match status" value="1"/>
</dbReference>
<protein>
    <recommendedName>
        <fullName evidence="5">PRC-barrel domain-containing protein</fullName>
    </recommendedName>
</protein>
<evidence type="ECO:0000313" key="4">
    <source>
        <dbReference type="Proteomes" id="UP000443843"/>
    </source>
</evidence>
<keyword evidence="4" id="KW-1185">Reference proteome</keyword>
<reference evidence="3 4" key="1">
    <citation type="submission" date="2019-11" db="EMBL/GenBank/DDBJ databases">
        <title>Pseudooceanicola pacifica sp. nov., isolated from deep-sea sediment of the Pacific Ocean.</title>
        <authorList>
            <person name="Lyu L."/>
        </authorList>
    </citation>
    <scope>NUCLEOTIDE SEQUENCE [LARGE SCALE GENOMIC DNA]</scope>
    <source>
        <strain evidence="3 4">216_PA32_1</strain>
    </source>
</reference>
<sequence>MTTIKATLMSGAAAIALLAAPLSAQTADSDAATSSRLGDGEISAQAEASGDTETLRDKAREAVDAAGQALEKTGEAIGNAATATVDAASDTAEAGAEAVAEGTDSAATAIADSEDRMAGDAAATAGGTMTAGSLVGANVASSSGEPIGEIDRVVRINDEVMAVIGVGGFLGIGEHEVALPITELGWQGETVTAFGYSEEQLKSMAAYDAELATAVEADEPVTLGRS</sequence>
<evidence type="ECO:0000256" key="2">
    <source>
        <dbReference type="SAM" id="SignalP"/>
    </source>
</evidence>
<proteinExistence type="predicted"/>
<gene>
    <name evidence="3" type="ORF">GLS40_07785</name>
</gene>
<organism evidence="3 4">
    <name type="scientific">Pseudooceanicola pacificus</name>
    <dbReference type="NCBI Taxonomy" id="2676438"/>
    <lineage>
        <taxon>Bacteria</taxon>
        <taxon>Pseudomonadati</taxon>
        <taxon>Pseudomonadota</taxon>
        <taxon>Alphaproteobacteria</taxon>
        <taxon>Rhodobacterales</taxon>
        <taxon>Paracoccaceae</taxon>
        <taxon>Pseudooceanicola</taxon>
    </lineage>
</organism>
<accession>A0A844WDT5</accession>
<name>A0A844WDT5_9RHOB</name>
<dbReference type="SUPFAM" id="SSF50346">
    <property type="entry name" value="PRC-barrel domain"/>
    <property type="match status" value="1"/>
</dbReference>
<feature type="signal peptide" evidence="2">
    <location>
        <begin position="1"/>
        <end position="26"/>
    </location>
</feature>
<evidence type="ECO:0008006" key="5">
    <source>
        <dbReference type="Google" id="ProtNLM"/>
    </source>
</evidence>
<evidence type="ECO:0000256" key="1">
    <source>
        <dbReference type="SAM" id="MobiDB-lite"/>
    </source>
</evidence>
<evidence type="ECO:0000313" key="3">
    <source>
        <dbReference type="EMBL" id="MWB77920.1"/>
    </source>
</evidence>
<dbReference type="AlphaFoldDB" id="A0A844WDT5"/>
<dbReference type="EMBL" id="WNXQ01000003">
    <property type="protein sequence ID" value="MWB77920.1"/>
    <property type="molecule type" value="Genomic_DNA"/>
</dbReference>
<feature type="chain" id="PRO_5032361466" description="PRC-barrel domain-containing protein" evidence="2">
    <location>
        <begin position="27"/>
        <end position="226"/>
    </location>
</feature>
<dbReference type="InterPro" id="IPR011033">
    <property type="entry name" value="PRC_barrel-like_sf"/>
</dbReference>
<dbReference type="PANTHER" id="PTHR36505">
    <property type="entry name" value="BLR1072 PROTEIN"/>
    <property type="match status" value="1"/>
</dbReference>
<dbReference type="RefSeq" id="WP_160382172.1">
    <property type="nucleotide sequence ID" value="NZ_WNXQ01000003.1"/>
</dbReference>